<keyword evidence="4" id="KW-1185">Reference proteome</keyword>
<dbReference type="PROSITE" id="PS50222">
    <property type="entry name" value="EF_HAND_2"/>
    <property type="match status" value="1"/>
</dbReference>
<evidence type="ECO:0000256" key="1">
    <source>
        <dbReference type="SAM" id="SignalP"/>
    </source>
</evidence>
<name>A0A8K0ABK5_BRALA</name>
<dbReference type="Proteomes" id="UP000838412">
    <property type="component" value="Chromosome 8"/>
</dbReference>
<dbReference type="Gene3D" id="3.40.50.450">
    <property type="match status" value="2"/>
</dbReference>
<dbReference type="SUPFAM" id="SSF52309">
    <property type="entry name" value="N-(deoxy)ribosyltransferase-like"/>
    <property type="match status" value="1"/>
</dbReference>
<protein>
    <submittedName>
        <fullName evidence="3">Hypp4524 protein</fullName>
    </submittedName>
</protein>
<dbReference type="SUPFAM" id="SSF47473">
    <property type="entry name" value="EF-hand"/>
    <property type="match status" value="1"/>
</dbReference>
<dbReference type="Pfam" id="PF15891">
    <property type="entry name" value="Nuc_deoxyri_tr2"/>
    <property type="match status" value="2"/>
</dbReference>
<dbReference type="InterPro" id="IPR002048">
    <property type="entry name" value="EF_hand_dom"/>
</dbReference>
<dbReference type="GO" id="GO:0005886">
    <property type="term" value="C:plasma membrane"/>
    <property type="evidence" value="ECO:0007669"/>
    <property type="project" value="TreeGrafter"/>
</dbReference>
<feature type="signal peptide" evidence="1">
    <location>
        <begin position="1"/>
        <end position="21"/>
    </location>
</feature>
<proteinExistence type="predicted"/>
<dbReference type="PANTHER" id="PTHR36300:SF1">
    <property type="entry name" value="RAW, ISOFORM A"/>
    <property type="match status" value="1"/>
</dbReference>
<feature type="domain" description="EF-hand" evidence="2">
    <location>
        <begin position="319"/>
        <end position="354"/>
    </location>
</feature>
<keyword evidence="1" id="KW-0732">Signal</keyword>
<dbReference type="InterPro" id="IPR011992">
    <property type="entry name" value="EF-hand-dom_pair"/>
</dbReference>
<evidence type="ECO:0000259" key="2">
    <source>
        <dbReference type="PROSITE" id="PS50222"/>
    </source>
</evidence>
<sequence length="582" mass="65409">MRKNNLLSLWDMMALWSAITSLFSKTDDSTTNWIRNRNIVHGNRTRQLLTAFEKYDGGTGRLDAGNISTAFNEVDLYPSRAQVRDMILCASECSNRESRDHILFGEFCIFVTELKEKYERESLLQPLTTDKMKTKHRFLKRQTSSVISRFEVFLGGSCVPSMWRKDIAIPLLKQYGLTYFDPVHEIWGPELVEVENQAKKAADLLLFVFDDVTRGVAAMVEVAYLVGQGRPVILVVTGLPMSGVMINGQTLNDSEVQDLERAHAVLFDLVERQGIPVFDDLPTAVHCAAKVLRMGISVQDLSKADGARGVQNAHISVGESIILIKEAFDGVDTKKTGNLDMNDVRLTYKALTRKDLTIGEVTSICNVSSSRNEELTFNFQEFCCIVDEYKAMATTHNRIGDFFSFIFSGLFTLFGWMKTRTAEQIIMEDLTIRREVFLGGSCANTAWREQIAIPLLRKHGITYFNPQLPVWNLRYLPLENEAKAYCTVLLAVITGETRGLASMVEIAFYIGQDRDLVLSLEDIQGGTVINGHKVTNQELQDYSRGRVYLADAANCHGIPVFTNITEAVECAIKKVYKLSGYS</sequence>
<accession>A0A8K0ABK5</accession>
<dbReference type="InterPro" id="IPR039470">
    <property type="entry name" value="Nuc_deoxyri_tr2"/>
</dbReference>
<reference evidence="3" key="1">
    <citation type="submission" date="2022-01" db="EMBL/GenBank/DDBJ databases">
        <authorList>
            <person name="Braso-Vives M."/>
        </authorList>
    </citation>
    <scope>NUCLEOTIDE SEQUENCE</scope>
</reference>
<dbReference type="FunFam" id="3.40.50.450:FF:000017">
    <property type="entry name" value="Raw, isoform D"/>
    <property type="match status" value="1"/>
</dbReference>
<dbReference type="AlphaFoldDB" id="A0A8K0ABK5"/>
<dbReference type="GO" id="GO:0005509">
    <property type="term" value="F:calcium ion binding"/>
    <property type="evidence" value="ECO:0007669"/>
    <property type="project" value="InterPro"/>
</dbReference>
<dbReference type="OrthoDB" id="6493944at2759"/>
<dbReference type="EMBL" id="OV696693">
    <property type="protein sequence ID" value="CAH1270956.1"/>
    <property type="molecule type" value="Genomic_DNA"/>
</dbReference>
<dbReference type="PANTHER" id="PTHR36300">
    <property type="entry name" value="RAW, ISOFORM A"/>
    <property type="match status" value="1"/>
</dbReference>
<evidence type="ECO:0000313" key="4">
    <source>
        <dbReference type="Proteomes" id="UP000838412"/>
    </source>
</evidence>
<gene>
    <name evidence="3" type="primary">Hypp4524</name>
    <name evidence="3" type="ORF">BLAG_LOCUS23108</name>
</gene>
<dbReference type="FunFam" id="3.40.50.450:FF:000058">
    <property type="entry name" value="Uncharacterized protein"/>
    <property type="match status" value="1"/>
</dbReference>
<feature type="chain" id="PRO_5035445128" evidence="1">
    <location>
        <begin position="22"/>
        <end position="582"/>
    </location>
</feature>
<evidence type="ECO:0000313" key="3">
    <source>
        <dbReference type="EMBL" id="CAH1270956.1"/>
    </source>
</evidence>
<organism evidence="3 4">
    <name type="scientific">Branchiostoma lanceolatum</name>
    <name type="common">Common lancelet</name>
    <name type="synonym">Amphioxus lanceolatum</name>
    <dbReference type="NCBI Taxonomy" id="7740"/>
    <lineage>
        <taxon>Eukaryota</taxon>
        <taxon>Metazoa</taxon>
        <taxon>Chordata</taxon>
        <taxon>Cephalochordata</taxon>
        <taxon>Leptocardii</taxon>
        <taxon>Amphioxiformes</taxon>
        <taxon>Branchiostomatidae</taxon>
        <taxon>Branchiostoma</taxon>
    </lineage>
</organism>